<evidence type="ECO:0000313" key="1">
    <source>
        <dbReference type="EMBL" id="QJP08622.1"/>
    </source>
</evidence>
<evidence type="ECO:0000313" key="2">
    <source>
        <dbReference type="Proteomes" id="UP000502549"/>
    </source>
</evidence>
<name>A0A7Z3BKK2_9PSED</name>
<gene>
    <name evidence="1" type="ORF">G4G71_12295</name>
</gene>
<protein>
    <submittedName>
        <fullName evidence="1">Uncharacterized protein</fullName>
    </submittedName>
</protein>
<organism evidence="1 2">
    <name type="scientific">Pseudomonas multiresinivorans</name>
    <dbReference type="NCBI Taxonomy" id="95301"/>
    <lineage>
        <taxon>Bacteria</taxon>
        <taxon>Pseudomonadati</taxon>
        <taxon>Pseudomonadota</taxon>
        <taxon>Gammaproteobacteria</taxon>
        <taxon>Pseudomonadales</taxon>
        <taxon>Pseudomonadaceae</taxon>
        <taxon>Pseudomonas</taxon>
    </lineage>
</organism>
<proteinExistence type="predicted"/>
<dbReference type="AlphaFoldDB" id="A0A7Z3BKK2"/>
<reference evidence="1 2" key="1">
    <citation type="submission" date="2020-02" db="EMBL/GenBank/DDBJ databases">
        <title>Complete genome sequence of Pseudomonas multiresinivorans ORNL1.</title>
        <authorList>
            <person name="Podar M."/>
        </authorList>
    </citation>
    <scope>NUCLEOTIDE SEQUENCE [LARGE SCALE GENOMIC DNA]</scope>
    <source>
        <strain evidence="2">populi</strain>
    </source>
</reference>
<sequence length="128" mass="14183">MPKFLPKGELQALSLKAEGDGLTLNDLSTIGDKFGAAPQDLLNELSVWVAENYLQGSLDFDFCDSVMNGIINAVVEVGMTSELPQPAFSLYQAFDQGEWIRNSDSPEIDPSEKYTRPMILEILRVLKD</sequence>
<dbReference type="KEGG" id="pmui:G4G71_12295"/>
<keyword evidence="2" id="KW-1185">Reference proteome</keyword>
<dbReference type="Proteomes" id="UP000502549">
    <property type="component" value="Chromosome"/>
</dbReference>
<accession>A0A7Z3BKK2</accession>
<dbReference type="EMBL" id="CP048833">
    <property type="protein sequence ID" value="QJP08622.1"/>
    <property type="molecule type" value="Genomic_DNA"/>
</dbReference>
<dbReference type="RefSeq" id="WP_169937982.1">
    <property type="nucleotide sequence ID" value="NZ_CP048833.1"/>
</dbReference>